<evidence type="ECO:0000256" key="17">
    <source>
        <dbReference type="ARBA" id="ARBA00023329"/>
    </source>
</evidence>
<keyword evidence="15 19" id="KW-0472">Membrane</keyword>
<dbReference type="PANTHER" id="PTHR15071">
    <property type="entry name" value="MANNOSE-6-PHOSPHATE RECEPTOR FAMILY MEMBER"/>
    <property type="match status" value="1"/>
</dbReference>
<comment type="subcellular location">
    <subcellularLocation>
        <location evidence="2">Cytoplasmic vesicle membrane</location>
        <topology evidence="2">Single-pass type I membrane protein</topology>
    </subcellularLocation>
    <subcellularLocation>
        <location evidence="4">Golgi apparatus membrane</location>
        <topology evidence="4">Single-pass type I membrane protein</topology>
    </subcellularLocation>
    <subcellularLocation>
        <location evidence="1">Mitochondrion membrane</location>
        <topology evidence="1">Single-pass membrane protein</topology>
    </subcellularLocation>
    <subcellularLocation>
        <location evidence="3">Preautophagosomal structure membrane</location>
        <topology evidence="3">Single-pass type I membrane protein</topology>
    </subcellularLocation>
</comment>
<evidence type="ECO:0000256" key="13">
    <source>
        <dbReference type="ARBA" id="ARBA00023034"/>
    </source>
</evidence>
<dbReference type="InterPro" id="IPR044865">
    <property type="entry name" value="MRH_dom"/>
</dbReference>
<proteinExistence type="inferred from homology"/>
<dbReference type="GeneID" id="66064218"/>
<evidence type="ECO:0000256" key="12">
    <source>
        <dbReference type="ARBA" id="ARBA00023006"/>
    </source>
</evidence>
<dbReference type="GO" id="GO:0005770">
    <property type="term" value="C:late endosome"/>
    <property type="evidence" value="ECO:0007669"/>
    <property type="project" value="TreeGrafter"/>
</dbReference>
<feature type="transmembrane region" description="Helical" evidence="19">
    <location>
        <begin position="277"/>
        <end position="297"/>
    </location>
</feature>
<dbReference type="GO" id="GO:0007034">
    <property type="term" value="P:vacuolar transport"/>
    <property type="evidence" value="ECO:0007669"/>
    <property type="project" value="TreeGrafter"/>
</dbReference>
<dbReference type="Gene3D" id="2.70.130.10">
    <property type="entry name" value="Mannose-6-phosphate receptor binding domain"/>
    <property type="match status" value="2"/>
</dbReference>
<evidence type="ECO:0000256" key="10">
    <source>
        <dbReference type="ARBA" id="ARBA00022927"/>
    </source>
</evidence>
<evidence type="ECO:0000256" key="7">
    <source>
        <dbReference type="ARBA" id="ARBA00022448"/>
    </source>
</evidence>
<dbReference type="AlphaFoldDB" id="A0A8E5HQD6"/>
<dbReference type="RefSeq" id="XP_042996872.1">
    <property type="nucleotide sequence ID" value="XM_043140938.1"/>
</dbReference>
<keyword evidence="23" id="KW-1185">Reference proteome</keyword>
<dbReference type="PROSITE" id="PS51914">
    <property type="entry name" value="MRH"/>
    <property type="match status" value="1"/>
</dbReference>
<evidence type="ECO:0000256" key="1">
    <source>
        <dbReference type="ARBA" id="ARBA00004304"/>
    </source>
</evidence>
<dbReference type="Proteomes" id="UP000027002">
    <property type="component" value="Chromosome 3"/>
</dbReference>
<keyword evidence="14" id="KW-0496">Mitochondrion</keyword>
<name>A0A8E5HQD6_USTVR</name>
<dbReference type="PANTHER" id="PTHR15071:SF0">
    <property type="entry name" value="MANNOSE 6-PHOSPHATE RECEPTOR-LIKE PROTEIN 1"/>
    <property type="match status" value="1"/>
</dbReference>
<dbReference type="KEGG" id="uvi:66064218"/>
<evidence type="ECO:0000256" key="11">
    <source>
        <dbReference type="ARBA" id="ARBA00022989"/>
    </source>
</evidence>
<feature type="domain" description="MRH" evidence="21">
    <location>
        <begin position="65"/>
        <end position="263"/>
    </location>
</feature>
<feature type="region of interest" description="Disordered" evidence="18">
    <location>
        <begin position="162"/>
        <end position="218"/>
    </location>
</feature>
<evidence type="ECO:0000256" key="14">
    <source>
        <dbReference type="ARBA" id="ARBA00023128"/>
    </source>
</evidence>
<keyword evidence="17" id="KW-0968">Cytoplasmic vesicle</keyword>
<reference evidence="22" key="1">
    <citation type="submission" date="2020-03" db="EMBL/GenBank/DDBJ databases">
        <title>A mixture of massive structural variations and highly conserved coding sequences in Ustilaginoidea virens genome.</title>
        <authorList>
            <person name="Zhang K."/>
            <person name="Zhao Z."/>
            <person name="Zhang Z."/>
            <person name="Li Y."/>
            <person name="Hsiang T."/>
            <person name="Sun W."/>
        </authorList>
    </citation>
    <scope>NUCLEOTIDE SEQUENCE</scope>
    <source>
        <strain evidence="22">UV-8b</strain>
    </source>
</reference>
<dbReference type="EMBL" id="CP072755">
    <property type="protein sequence ID" value="QUC19199.1"/>
    <property type="molecule type" value="Genomic_DNA"/>
</dbReference>
<comment type="similarity">
    <text evidence="5">Belongs to the ATG27 family.</text>
</comment>
<keyword evidence="13" id="KW-0333">Golgi apparatus</keyword>
<keyword evidence="16" id="KW-1015">Disulfide bond</keyword>
<sequence>MRQGILSTVFVAAAAAAAAATVEKQSTSTTSQAPACTATASSGTGGFFDLRPDMAHPAEKGKPLKSGLSKDYRARGYDYGKNFTLNICGAVVDPVTDVMGVPKSSWANVSAYYISRGSIYSIGFVDSQPRLHSLFERLPMFAYSSESMDLVSRGNVRMLQYTDGSPCGGGTKSSKSSREASSLTSRHDDGGKELALSSRGPTVENLERADNGKENTTKRKSTTISFLCDRDPGNSRATISFVGVSPDECSYFFEARSIHACAHAEPHKPGSVGPGTVFSIILLVAILVYVLGGVFYNRTVANARGWRQLPNYSLWAGIWRFFSETFVALASSCLRCLPGRRGYSHLNANPRHRNSDAENRLIDQLDEEWDD</sequence>
<feature type="chain" id="PRO_5034625075" description="Autophagy-related protein 27" evidence="20">
    <location>
        <begin position="20"/>
        <end position="371"/>
    </location>
</feature>
<keyword evidence="11 19" id="KW-1133">Transmembrane helix</keyword>
<keyword evidence="10" id="KW-0653">Protein transport</keyword>
<evidence type="ECO:0000256" key="19">
    <source>
        <dbReference type="SAM" id="Phobius"/>
    </source>
</evidence>
<evidence type="ECO:0000313" key="22">
    <source>
        <dbReference type="EMBL" id="QUC19199.1"/>
    </source>
</evidence>
<dbReference type="InterPro" id="IPR018939">
    <property type="entry name" value="Autophagy-rel_prot_27"/>
</dbReference>
<evidence type="ECO:0000256" key="18">
    <source>
        <dbReference type="SAM" id="MobiDB-lite"/>
    </source>
</evidence>
<evidence type="ECO:0000256" key="3">
    <source>
        <dbReference type="ARBA" id="ARBA00004472"/>
    </source>
</evidence>
<evidence type="ECO:0000256" key="15">
    <source>
        <dbReference type="ARBA" id="ARBA00023136"/>
    </source>
</evidence>
<evidence type="ECO:0000256" key="9">
    <source>
        <dbReference type="ARBA" id="ARBA00022729"/>
    </source>
</evidence>
<organism evidence="22 23">
    <name type="scientific">Ustilaginoidea virens</name>
    <name type="common">Rice false smut fungus</name>
    <name type="synonym">Villosiclava virens</name>
    <dbReference type="NCBI Taxonomy" id="1159556"/>
    <lineage>
        <taxon>Eukaryota</taxon>
        <taxon>Fungi</taxon>
        <taxon>Dikarya</taxon>
        <taxon>Ascomycota</taxon>
        <taxon>Pezizomycotina</taxon>
        <taxon>Sordariomycetes</taxon>
        <taxon>Hypocreomycetidae</taxon>
        <taxon>Hypocreales</taxon>
        <taxon>Clavicipitaceae</taxon>
        <taxon>Ustilaginoidea</taxon>
    </lineage>
</organism>
<keyword evidence="9 20" id="KW-0732">Signal</keyword>
<evidence type="ECO:0000313" key="23">
    <source>
        <dbReference type="Proteomes" id="UP000027002"/>
    </source>
</evidence>
<feature type="signal peptide" evidence="20">
    <location>
        <begin position="1"/>
        <end position="19"/>
    </location>
</feature>
<keyword evidence="8 19" id="KW-0812">Transmembrane</keyword>
<feature type="compositionally biased region" description="Basic and acidic residues" evidence="18">
    <location>
        <begin position="205"/>
        <end position="217"/>
    </location>
</feature>
<accession>A0A8E5HQD6</accession>
<keyword evidence="12" id="KW-0072">Autophagy</keyword>
<dbReference type="GO" id="GO:0010008">
    <property type="term" value="C:endosome membrane"/>
    <property type="evidence" value="ECO:0007669"/>
    <property type="project" value="UniProtKB-SubCell"/>
</dbReference>
<dbReference type="OrthoDB" id="4504960at2759"/>
<gene>
    <name evidence="22" type="ORF">UV8b_03440</name>
</gene>
<evidence type="ECO:0000256" key="20">
    <source>
        <dbReference type="SAM" id="SignalP"/>
    </source>
</evidence>
<protein>
    <recommendedName>
        <fullName evidence="6">Autophagy-related protein 27</fullName>
    </recommendedName>
</protein>
<dbReference type="SUPFAM" id="SSF50911">
    <property type="entry name" value="Mannose 6-phosphate receptor domain"/>
    <property type="match status" value="1"/>
</dbReference>
<dbReference type="InterPro" id="IPR009011">
    <property type="entry name" value="Man6P_isomerase_rcpt-bd_dom_sf"/>
</dbReference>
<evidence type="ECO:0000256" key="8">
    <source>
        <dbReference type="ARBA" id="ARBA00022692"/>
    </source>
</evidence>
<evidence type="ECO:0000256" key="4">
    <source>
        <dbReference type="ARBA" id="ARBA00004614"/>
    </source>
</evidence>
<evidence type="ECO:0000256" key="6">
    <source>
        <dbReference type="ARBA" id="ARBA00013776"/>
    </source>
</evidence>
<evidence type="ECO:0000256" key="2">
    <source>
        <dbReference type="ARBA" id="ARBA00004358"/>
    </source>
</evidence>
<evidence type="ECO:0000259" key="21">
    <source>
        <dbReference type="PROSITE" id="PS51914"/>
    </source>
</evidence>
<keyword evidence="7" id="KW-0813">Transport</keyword>
<dbReference type="GO" id="GO:0000139">
    <property type="term" value="C:Golgi membrane"/>
    <property type="evidence" value="ECO:0007669"/>
    <property type="project" value="UniProtKB-SubCell"/>
</dbReference>
<evidence type="ECO:0000256" key="5">
    <source>
        <dbReference type="ARBA" id="ARBA00005363"/>
    </source>
</evidence>
<dbReference type="Pfam" id="PF09451">
    <property type="entry name" value="ATG27"/>
    <property type="match status" value="1"/>
</dbReference>
<evidence type="ECO:0000256" key="16">
    <source>
        <dbReference type="ARBA" id="ARBA00023157"/>
    </source>
</evidence>